<dbReference type="GO" id="GO:0042783">
    <property type="term" value="P:symbiont-mediated evasion of host immune response"/>
    <property type="evidence" value="ECO:0007669"/>
    <property type="project" value="InterPro"/>
</dbReference>
<sequence length="514" mass="54805">MAYSGALATTAILLAITWQTKADYEALKANVWHPQCELVQALRAVPTTAAEHLKTKVSNIKAARQHKATLQAAAALTNAADDRIRAAALAAAAEAYITAQLISLDERSSADLQAAAAAGEGAGTITGFTKLLLTTSTASKYCLGDAETGDGTATVNSAGCSDPDYTKPTPASKLTAQIIGPTGFQKLGAVTTGQGKGASSMCGFFKHQATTHASGGLDITTEKEGKFLYGLLKAHDSADMGRSDQSNINPTGKGTTTVWQRIHTQTLSILKLQTPPLPTDKLEALKELAKQPAATTEIKRQIAIQQNKKSVSDITESADELRKRYFGDNNDKLPAFLENINNLKAPIGVDQSDTAAKLKTIDSTAGADQVLEFSIYQLKQNLKQATTIVKQQETSIKESETDETCEKKGTGDNCKEGCKEVEEGGKKKCVKNPDYRPKQVEGGEKKLIKCSDATTEEECKKVEGKKPEGKNAVCGWIDYVDGRGKLPKHECLDGCFIGGKQFAIIAAAFVALLF</sequence>
<accession>S5G6H9</accession>
<evidence type="ECO:0000256" key="5">
    <source>
        <dbReference type="ARBA" id="ARBA00023136"/>
    </source>
</evidence>
<dbReference type="AlphaFoldDB" id="S5G6H9"/>
<organism evidence="11">
    <name type="scientific">Trypanosoma brucei</name>
    <dbReference type="NCBI Taxonomy" id="5691"/>
    <lineage>
        <taxon>Eukaryota</taxon>
        <taxon>Discoba</taxon>
        <taxon>Euglenozoa</taxon>
        <taxon>Kinetoplastea</taxon>
        <taxon>Metakinetoplastina</taxon>
        <taxon>Trypanosomatida</taxon>
        <taxon>Trypanosomatidae</taxon>
        <taxon>Trypanosoma</taxon>
    </lineage>
</organism>
<evidence type="ECO:0000259" key="10">
    <source>
        <dbReference type="Pfam" id="PF10659"/>
    </source>
</evidence>
<feature type="domain" description="Trypanosome variant surface glycoprotein C-terminal" evidence="10">
    <location>
        <begin position="405"/>
        <end position="513"/>
    </location>
</feature>
<dbReference type="SUPFAM" id="SSF118251">
    <property type="entry name" value="Variant surface glycoprotein MITAT 1.2, VSG 221, C-terminal domain"/>
    <property type="match status" value="1"/>
</dbReference>
<dbReference type="Pfam" id="PF10659">
    <property type="entry name" value="Trypan_glycop_C"/>
    <property type="match status" value="1"/>
</dbReference>
<keyword evidence="4" id="KW-0336">GPI-anchor</keyword>
<gene>
    <name evidence="11" type="primary">VSG</name>
</gene>
<dbReference type="GO" id="GO:0005886">
    <property type="term" value="C:plasma membrane"/>
    <property type="evidence" value="ECO:0007669"/>
    <property type="project" value="UniProtKB-SubCell"/>
</dbReference>
<evidence type="ECO:0000256" key="3">
    <source>
        <dbReference type="ARBA" id="ARBA00022475"/>
    </source>
</evidence>
<feature type="domain" description="Trypanosome variant surface glycoprotein A-type N-terminal" evidence="9">
    <location>
        <begin position="13"/>
        <end position="365"/>
    </location>
</feature>
<evidence type="ECO:0000256" key="6">
    <source>
        <dbReference type="ARBA" id="ARBA00023180"/>
    </source>
</evidence>
<feature type="signal peptide" evidence="8">
    <location>
        <begin position="1"/>
        <end position="22"/>
    </location>
</feature>
<keyword evidence="8" id="KW-0732">Signal</keyword>
<dbReference type="InterPro" id="IPR001812">
    <property type="entry name" value="Trypano_VSG_A_N_dom"/>
</dbReference>
<dbReference type="Pfam" id="PF00913">
    <property type="entry name" value="Trypan_glycop"/>
    <property type="match status" value="1"/>
</dbReference>
<dbReference type="GO" id="GO:0098552">
    <property type="term" value="C:side of membrane"/>
    <property type="evidence" value="ECO:0007669"/>
    <property type="project" value="UniProtKB-KW"/>
</dbReference>
<dbReference type="VEuPathDB" id="TriTrypDB:Tb1125.Tb11.v5.1017"/>
<evidence type="ECO:0000313" key="11">
    <source>
        <dbReference type="EMBL" id="AGQ49830.1"/>
    </source>
</evidence>
<dbReference type="Gene3D" id="1.10.470.10">
    <property type="entry name" value="Variant Surface Glycoprotein, subunit A, domain 2"/>
    <property type="match status" value="1"/>
</dbReference>
<reference evidence="11" key="2">
    <citation type="submission" date="2013-01" db="EMBL/GenBank/DDBJ databases">
        <authorList>
            <person name="Hall J.P.J."/>
            <person name="Barry J.D."/>
        </authorList>
    </citation>
    <scope>NUCLEOTIDE SEQUENCE</scope>
    <source>
        <strain evidence="11">TREU927/4 GUTat 10.1</strain>
    </source>
</reference>
<evidence type="ECO:0000259" key="9">
    <source>
        <dbReference type="Pfam" id="PF00913"/>
    </source>
</evidence>
<evidence type="ECO:0000256" key="1">
    <source>
        <dbReference type="ARBA" id="ARBA00002523"/>
    </source>
</evidence>
<dbReference type="InterPro" id="IPR027446">
    <property type="entry name" value="VSG_C_dom_sf"/>
</dbReference>
<dbReference type="SUPFAM" id="SSF58087">
    <property type="entry name" value="Variant surface glycoprotein (N-terminal domain)"/>
    <property type="match status" value="1"/>
</dbReference>
<keyword evidence="3" id="KW-1003">Cell membrane</keyword>
<reference evidence="11" key="1">
    <citation type="journal article" date="2013" name="PLoS Pathog.">
        <title>Mosaic VSGs and the Scale of Trypanosoma brucei Antigenic Variation.</title>
        <authorList>
            <person name="Hall J.P."/>
            <person name="Wang H."/>
            <person name="Barry J.D."/>
        </authorList>
    </citation>
    <scope>NUCLEOTIDE SEQUENCE</scope>
    <source>
        <strain evidence="11">TREU927/4 GUTat 10.1</strain>
    </source>
</reference>
<keyword evidence="6" id="KW-0325">Glycoprotein</keyword>
<keyword evidence="7" id="KW-0449">Lipoprotein</keyword>
<evidence type="ECO:0000256" key="7">
    <source>
        <dbReference type="ARBA" id="ARBA00023288"/>
    </source>
</evidence>
<dbReference type="InterPro" id="IPR019609">
    <property type="entry name" value="Variant_surf_glycoprt_trypan_C"/>
</dbReference>
<dbReference type="VEuPathDB" id="TriTrypDB:Tb427_000265200"/>
<feature type="chain" id="PRO_5004528650" evidence="8">
    <location>
        <begin position="23"/>
        <end position="514"/>
    </location>
</feature>
<dbReference type="EMBL" id="KC434486">
    <property type="protein sequence ID" value="AGQ49830.1"/>
    <property type="molecule type" value="mRNA"/>
</dbReference>
<protein>
    <submittedName>
        <fullName evidence="11">Variant surface glycoprotein</fullName>
    </submittedName>
</protein>
<evidence type="ECO:0000256" key="2">
    <source>
        <dbReference type="ARBA" id="ARBA00004609"/>
    </source>
</evidence>
<comment type="subcellular location">
    <subcellularLocation>
        <location evidence="2">Cell membrane</location>
        <topology evidence="2">Lipid-anchor</topology>
        <topology evidence="2">GPI-anchor</topology>
    </subcellularLocation>
</comment>
<evidence type="ECO:0000256" key="4">
    <source>
        <dbReference type="ARBA" id="ARBA00022622"/>
    </source>
</evidence>
<name>S5G6H9_9TRYP</name>
<keyword evidence="5" id="KW-0472">Membrane</keyword>
<comment type="function">
    <text evidence="1">VSG forms a coat on the surface of the parasite. The trypanosome evades the immune response of the host by expressing a series of antigenically distinct VSGs from an estimated 1000 VSG genes.</text>
</comment>
<proteinExistence type="evidence at transcript level"/>
<evidence type="ECO:0000256" key="8">
    <source>
        <dbReference type="SAM" id="SignalP"/>
    </source>
</evidence>
<dbReference type="Gene3D" id="4.10.110.20">
    <property type="entry name" value="Variant surface glycoprotein MITAT 1.2, VSG 221, C-terminal domain"/>
    <property type="match status" value="1"/>
</dbReference>
<dbReference type="Gene3D" id="3.90.150.10">
    <property type="entry name" value="Variant Surface Glycoprotein, subunit A domain 1"/>
    <property type="match status" value="1"/>
</dbReference>